<keyword evidence="1" id="KW-0472">Membrane</keyword>
<dbReference type="AlphaFoldDB" id="A0A0N4WE45"/>
<name>A0A0N4WE45_HAEPC</name>
<dbReference type="EMBL" id="UZAF01016951">
    <property type="protein sequence ID" value="VDO36054.1"/>
    <property type="molecule type" value="Genomic_DNA"/>
</dbReference>
<sequence length="222" mass="24626">METIFIVNCAFRYFLRSCSKSRYSPAKHRSNGYNGKVVGRGCKNCATAAVKRNLDNSPGSTSHLLPDRNCTLRASLVTMNVFLVVPCSRHRCCIGCVSLRDAVALICVAELVVIGLCSLIALDIYLTDGRIFYTKEVEGHGAIVAMVFCAFCIISIPIICKFVLRSQFFASLSISAFILSSCSMITVTAKRRLYKLLLLTFSSTPYCPAEFHHVDHKFLVSW</sequence>
<feature type="transmembrane region" description="Helical" evidence="1">
    <location>
        <begin position="102"/>
        <end position="122"/>
    </location>
</feature>
<dbReference type="OMA" id="TIRIEMV"/>
<accession>A0A0N4WE45</accession>
<dbReference type="Proteomes" id="UP000268014">
    <property type="component" value="Unassembled WGS sequence"/>
</dbReference>
<evidence type="ECO:0000313" key="3">
    <source>
        <dbReference type="Proteomes" id="UP000268014"/>
    </source>
</evidence>
<protein>
    <submittedName>
        <fullName evidence="4">G_PROTEIN_RECEP_F3_4 domain-containing protein</fullName>
    </submittedName>
</protein>
<evidence type="ECO:0000256" key="1">
    <source>
        <dbReference type="SAM" id="Phobius"/>
    </source>
</evidence>
<evidence type="ECO:0000313" key="4">
    <source>
        <dbReference type="WBParaSite" id="HPLM_0000889401-mRNA-1"/>
    </source>
</evidence>
<evidence type="ECO:0000313" key="2">
    <source>
        <dbReference type="EMBL" id="VDO36054.1"/>
    </source>
</evidence>
<gene>
    <name evidence="2" type="ORF">HPLM_LOCUS8886</name>
</gene>
<organism evidence="4">
    <name type="scientific">Haemonchus placei</name>
    <name type="common">Barber's pole worm</name>
    <dbReference type="NCBI Taxonomy" id="6290"/>
    <lineage>
        <taxon>Eukaryota</taxon>
        <taxon>Metazoa</taxon>
        <taxon>Ecdysozoa</taxon>
        <taxon>Nematoda</taxon>
        <taxon>Chromadorea</taxon>
        <taxon>Rhabditida</taxon>
        <taxon>Rhabditina</taxon>
        <taxon>Rhabditomorpha</taxon>
        <taxon>Strongyloidea</taxon>
        <taxon>Trichostrongylidae</taxon>
        <taxon>Haemonchus</taxon>
    </lineage>
</organism>
<keyword evidence="1" id="KW-1133">Transmembrane helix</keyword>
<dbReference type="WBParaSite" id="HPLM_0000889401-mRNA-1">
    <property type="protein sequence ID" value="HPLM_0000889401-mRNA-1"/>
    <property type="gene ID" value="HPLM_0000889401"/>
</dbReference>
<feature type="transmembrane region" description="Helical" evidence="1">
    <location>
        <begin position="170"/>
        <end position="189"/>
    </location>
</feature>
<reference evidence="2 3" key="2">
    <citation type="submission" date="2018-11" db="EMBL/GenBank/DDBJ databases">
        <authorList>
            <consortium name="Pathogen Informatics"/>
        </authorList>
    </citation>
    <scope>NUCLEOTIDE SEQUENCE [LARGE SCALE GENOMIC DNA]</scope>
    <source>
        <strain evidence="2 3">MHpl1</strain>
    </source>
</reference>
<feature type="transmembrane region" description="Helical" evidence="1">
    <location>
        <begin position="143"/>
        <end position="164"/>
    </location>
</feature>
<reference evidence="4" key="1">
    <citation type="submission" date="2017-02" db="UniProtKB">
        <authorList>
            <consortium name="WormBaseParasite"/>
        </authorList>
    </citation>
    <scope>IDENTIFICATION</scope>
</reference>
<keyword evidence="1" id="KW-0812">Transmembrane</keyword>
<dbReference type="OrthoDB" id="5815271at2759"/>
<proteinExistence type="predicted"/>
<keyword evidence="3" id="KW-1185">Reference proteome</keyword>